<sequence>MLMQPTAPKPNLFIQCATLEPLRVKYGSEATGIVCACISWTWARIKGWHLVPWGRVWNWLLDGCCAFDWSAHEWWLTLVPVSDRSPWTGDGLVDGMGIRRFLVCF</sequence>
<dbReference type="Proteomes" id="UP000708148">
    <property type="component" value="Unassembled WGS sequence"/>
</dbReference>
<gene>
    <name evidence="1" type="ORF">OSTQU699_LOCUS6008</name>
</gene>
<accession>A0A8S1J3V1</accession>
<comment type="caution">
    <text evidence="1">The sequence shown here is derived from an EMBL/GenBank/DDBJ whole genome shotgun (WGS) entry which is preliminary data.</text>
</comment>
<reference evidence="1" key="1">
    <citation type="submission" date="2020-12" db="EMBL/GenBank/DDBJ databases">
        <authorList>
            <person name="Iha C."/>
        </authorList>
    </citation>
    <scope>NUCLEOTIDE SEQUENCE</scope>
</reference>
<proteinExistence type="predicted"/>
<protein>
    <submittedName>
        <fullName evidence="1">Uncharacterized protein</fullName>
    </submittedName>
</protein>
<evidence type="ECO:0000313" key="2">
    <source>
        <dbReference type="Proteomes" id="UP000708148"/>
    </source>
</evidence>
<dbReference type="AlphaFoldDB" id="A0A8S1J3V1"/>
<name>A0A8S1J3V1_9CHLO</name>
<dbReference type="EMBL" id="CAJHUC010001315">
    <property type="protein sequence ID" value="CAD7700649.1"/>
    <property type="molecule type" value="Genomic_DNA"/>
</dbReference>
<keyword evidence="2" id="KW-1185">Reference proteome</keyword>
<organism evidence="1 2">
    <name type="scientific">Ostreobium quekettii</name>
    <dbReference type="NCBI Taxonomy" id="121088"/>
    <lineage>
        <taxon>Eukaryota</taxon>
        <taxon>Viridiplantae</taxon>
        <taxon>Chlorophyta</taxon>
        <taxon>core chlorophytes</taxon>
        <taxon>Ulvophyceae</taxon>
        <taxon>TCBD clade</taxon>
        <taxon>Bryopsidales</taxon>
        <taxon>Ostreobineae</taxon>
        <taxon>Ostreobiaceae</taxon>
        <taxon>Ostreobium</taxon>
    </lineage>
</organism>
<evidence type="ECO:0000313" key="1">
    <source>
        <dbReference type="EMBL" id="CAD7700649.1"/>
    </source>
</evidence>